<protein>
    <recommendedName>
        <fullName evidence="4">Thiol-disulfide oxidoreductase</fullName>
    </recommendedName>
</protein>
<accession>A0A0D5NL54</accession>
<dbReference type="EMBL" id="CP011058">
    <property type="protein sequence ID" value="AJY76084.1"/>
    <property type="molecule type" value="Genomic_DNA"/>
</dbReference>
<dbReference type="STRING" id="1126833.VN24_17860"/>
<dbReference type="Pfam" id="PF04134">
    <property type="entry name" value="DCC1-like"/>
    <property type="match status" value="1"/>
</dbReference>
<organism evidence="2 3">
    <name type="scientific">Paenibacillus beijingensis</name>
    <dbReference type="NCBI Taxonomy" id="1126833"/>
    <lineage>
        <taxon>Bacteria</taxon>
        <taxon>Bacillati</taxon>
        <taxon>Bacillota</taxon>
        <taxon>Bacilli</taxon>
        <taxon>Bacillales</taxon>
        <taxon>Paenibacillaceae</taxon>
        <taxon>Paenibacillus</taxon>
    </lineage>
</organism>
<name>A0A0D5NL54_9BACL</name>
<dbReference type="PANTHER" id="PTHR33639">
    <property type="entry name" value="THIOL-DISULFIDE OXIDOREDUCTASE DCC"/>
    <property type="match status" value="1"/>
</dbReference>
<evidence type="ECO:0000313" key="3">
    <source>
        <dbReference type="Proteomes" id="UP000032633"/>
    </source>
</evidence>
<evidence type="ECO:0000256" key="1">
    <source>
        <dbReference type="SAM" id="MobiDB-lite"/>
    </source>
</evidence>
<dbReference type="HOGENOM" id="CLU_086500_5_1_9"/>
<reference evidence="2 3" key="1">
    <citation type="journal article" date="2015" name="J. Biotechnol.">
        <title>Complete genome sequence of Paenibacillus beijingensis 7188(T) (=DSM 24997(T)), a novel rhizobacterium from jujube garden soil.</title>
        <authorList>
            <person name="Kwak Y."/>
            <person name="Shin J.H."/>
        </authorList>
    </citation>
    <scope>NUCLEOTIDE SEQUENCE [LARGE SCALE GENOMIC DNA]</scope>
    <source>
        <strain evidence="2 3">DSM 24997</strain>
    </source>
</reference>
<dbReference type="Proteomes" id="UP000032633">
    <property type="component" value="Chromosome"/>
</dbReference>
<dbReference type="AlphaFoldDB" id="A0A0D5NL54"/>
<proteinExistence type="predicted"/>
<keyword evidence="3" id="KW-1185">Reference proteome</keyword>
<sequence>MGIRGMKRRAEDGLEQKEDVLFVLYDEHCSLCTSSVNGLKRLQSSADLRYIPLQSMSGDDAPHVPGFSGIGMEALYEKLHVADERGRLYAGADGVIRIMKTVPGLRWIGFLYGIPGMSRFGDAVYRFIAKRRYEWFGRTDTGCANGACSIPQRKPGPPESNESGSHRQSRN</sequence>
<dbReference type="InterPro" id="IPR007263">
    <property type="entry name" value="DCC1-like"/>
</dbReference>
<dbReference type="PATRIC" id="fig|1126833.4.peg.3924"/>
<feature type="region of interest" description="Disordered" evidence="1">
    <location>
        <begin position="147"/>
        <end position="171"/>
    </location>
</feature>
<evidence type="ECO:0000313" key="2">
    <source>
        <dbReference type="EMBL" id="AJY76084.1"/>
    </source>
</evidence>
<dbReference type="PANTHER" id="PTHR33639:SF2">
    <property type="entry name" value="DUF393 DOMAIN-CONTAINING PROTEIN"/>
    <property type="match status" value="1"/>
</dbReference>
<reference evidence="3" key="2">
    <citation type="submission" date="2015-03" db="EMBL/GenBank/DDBJ databases">
        <title>Genome sequence of Paenibacillus beijingensis strain DSM 24997T.</title>
        <authorList>
            <person name="Kwak Y."/>
            <person name="Shin J.-H."/>
        </authorList>
    </citation>
    <scope>NUCLEOTIDE SEQUENCE [LARGE SCALE GENOMIC DNA]</scope>
    <source>
        <strain evidence="3">DSM 24997</strain>
    </source>
</reference>
<dbReference type="GO" id="GO:0015035">
    <property type="term" value="F:protein-disulfide reductase activity"/>
    <property type="evidence" value="ECO:0007669"/>
    <property type="project" value="InterPro"/>
</dbReference>
<gene>
    <name evidence="2" type="ORF">VN24_17860</name>
</gene>
<evidence type="ECO:0008006" key="4">
    <source>
        <dbReference type="Google" id="ProtNLM"/>
    </source>
</evidence>
<dbReference type="InterPro" id="IPR052927">
    <property type="entry name" value="DCC_oxidoreductase"/>
</dbReference>
<dbReference type="KEGG" id="pbj:VN24_17860"/>